<dbReference type="RefSeq" id="WP_090411761.1">
    <property type="nucleotide sequence ID" value="NZ_DBGDOQ010000007.1"/>
</dbReference>
<keyword evidence="1" id="KW-0812">Transmembrane</keyword>
<feature type="transmembrane region" description="Helical" evidence="1">
    <location>
        <begin position="89"/>
        <end position="110"/>
    </location>
</feature>
<feature type="transmembrane region" description="Helical" evidence="1">
    <location>
        <begin position="130"/>
        <end position="158"/>
    </location>
</feature>
<keyword evidence="1" id="KW-0472">Membrane</keyword>
<proteinExistence type="predicted"/>
<feature type="transmembrane region" description="Helical" evidence="1">
    <location>
        <begin position="170"/>
        <end position="190"/>
    </location>
</feature>
<feature type="transmembrane region" description="Helical" evidence="1">
    <location>
        <begin position="210"/>
        <end position="234"/>
    </location>
</feature>
<dbReference type="EMBL" id="JACCKS010000009">
    <property type="protein sequence ID" value="NZA38298.1"/>
    <property type="molecule type" value="Genomic_DNA"/>
</dbReference>
<feature type="transmembrane region" description="Helical" evidence="1">
    <location>
        <begin position="47"/>
        <end position="68"/>
    </location>
</feature>
<protein>
    <submittedName>
        <fullName evidence="2">ABC transporter permease</fullName>
    </submittedName>
</protein>
<dbReference type="Proteomes" id="UP000586254">
    <property type="component" value="Unassembled WGS sequence"/>
</dbReference>
<gene>
    <name evidence="2" type="ORF">H0N91_09150</name>
</gene>
<evidence type="ECO:0000313" key="2">
    <source>
        <dbReference type="EMBL" id="NZA38298.1"/>
    </source>
</evidence>
<dbReference type="PANTHER" id="PTHR37305">
    <property type="entry name" value="INTEGRAL MEMBRANE PROTEIN-RELATED"/>
    <property type="match status" value="1"/>
</dbReference>
<dbReference type="AlphaFoldDB" id="A0A1I5I8Z9"/>
<dbReference type="Pfam" id="PF12730">
    <property type="entry name" value="ABC2_membrane_4"/>
    <property type="match status" value="1"/>
</dbReference>
<accession>A0A1I5I8Z9</accession>
<comment type="caution">
    <text evidence="2">The sequence shown here is derived from an EMBL/GenBank/DDBJ whole genome shotgun (WGS) entry which is preliminary data.</text>
</comment>
<organism evidence="2 3">
    <name type="scientific">Eubacterium callanderi</name>
    <dbReference type="NCBI Taxonomy" id="53442"/>
    <lineage>
        <taxon>Bacteria</taxon>
        <taxon>Bacillati</taxon>
        <taxon>Bacillota</taxon>
        <taxon>Clostridia</taxon>
        <taxon>Eubacteriales</taxon>
        <taxon>Eubacteriaceae</taxon>
        <taxon>Eubacterium</taxon>
    </lineage>
</organism>
<name>A0A1I5I8Z9_9FIRM</name>
<reference evidence="2 3" key="1">
    <citation type="submission" date="2020-07" db="EMBL/GenBank/DDBJ databases">
        <title>Organ Donor 1.</title>
        <authorList>
            <person name="Marsh A.J."/>
            <person name="Azcarate-Peril M.A."/>
        </authorList>
    </citation>
    <scope>NUCLEOTIDE SEQUENCE [LARGE SCALE GENOMIC DNA]</scope>
    <source>
        <strain evidence="2 3">AMC0717</strain>
    </source>
</reference>
<sequence>MGNLLRLEWYKLWRDKTFYAVFGVTVLLGICISFDGHSVTGLQVMGAALHTANLLILPVCVFPGLFIGREFNEGTIYHGIEGGHSRLQVFLAKSVVFFAGCEVLMMAFPAANVLFHILAFGFGEPMSAEIALYLVKVAGIVAVLNAASMATGLLLGFLCRDVAKTIGISLFVFGILTFVLNLYGAKLSFLNVLIPMAAERLLMTEILPAASLWLILGSGAAWIAVLGAGAFFCFSRRTLQ</sequence>
<evidence type="ECO:0000313" key="3">
    <source>
        <dbReference type="Proteomes" id="UP000586254"/>
    </source>
</evidence>
<dbReference type="PANTHER" id="PTHR37305:SF1">
    <property type="entry name" value="MEMBRANE PROTEIN"/>
    <property type="match status" value="1"/>
</dbReference>
<evidence type="ECO:0000256" key="1">
    <source>
        <dbReference type="SAM" id="Phobius"/>
    </source>
</evidence>
<keyword evidence="1" id="KW-1133">Transmembrane helix</keyword>
<feature type="transmembrane region" description="Helical" evidence="1">
    <location>
        <begin position="17"/>
        <end position="35"/>
    </location>
</feature>